<dbReference type="PANTHER" id="PTHR30293:SF0">
    <property type="entry name" value="NITROGEN ASSIMILATION REGULATORY PROTEIN NAC"/>
    <property type="match status" value="1"/>
</dbReference>
<dbReference type="Gene3D" id="3.40.190.290">
    <property type="match status" value="1"/>
</dbReference>
<dbReference type="PANTHER" id="PTHR30293">
    <property type="entry name" value="TRANSCRIPTIONAL REGULATORY PROTEIN NAC-RELATED"/>
    <property type="match status" value="1"/>
</dbReference>
<keyword evidence="8" id="KW-1185">Reference proteome</keyword>
<dbReference type="InterPro" id="IPR000847">
    <property type="entry name" value="LysR_HTH_N"/>
</dbReference>
<dbReference type="Pfam" id="PF00126">
    <property type="entry name" value="HTH_1"/>
    <property type="match status" value="1"/>
</dbReference>
<dbReference type="Proteomes" id="UP000244081">
    <property type="component" value="Unassembled WGS sequence"/>
</dbReference>
<evidence type="ECO:0000256" key="2">
    <source>
        <dbReference type="ARBA" id="ARBA00023015"/>
    </source>
</evidence>
<evidence type="ECO:0000259" key="6">
    <source>
        <dbReference type="PROSITE" id="PS50931"/>
    </source>
</evidence>
<protein>
    <submittedName>
        <fullName evidence="7">LysR family nitrogen assimilation transcriptional regulator</fullName>
    </submittedName>
</protein>
<dbReference type="PROSITE" id="PS50931">
    <property type="entry name" value="HTH_LYSR"/>
    <property type="match status" value="1"/>
</dbReference>
<keyword evidence="2" id="KW-0805">Transcription regulation</keyword>
<dbReference type="FunFam" id="1.10.10.10:FF:000001">
    <property type="entry name" value="LysR family transcriptional regulator"/>
    <property type="match status" value="1"/>
</dbReference>
<evidence type="ECO:0000256" key="5">
    <source>
        <dbReference type="ARBA" id="ARBA00023163"/>
    </source>
</evidence>
<dbReference type="Pfam" id="PF03466">
    <property type="entry name" value="LysR_substrate"/>
    <property type="match status" value="1"/>
</dbReference>
<keyword evidence="3" id="KW-0238">DNA-binding</keyword>
<dbReference type="GO" id="GO:0003700">
    <property type="term" value="F:DNA-binding transcription factor activity"/>
    <property type="evidence" value="ECO:0007669"/>
    <property type="project" value="InterPro"/>
</dbReference>
<gene>
    <name evidence="7" type="ORF">C8N35_103222</name>
</gene>
<dbReference type="EMBL" id="QAYG01000003">
    <property type="protein sequence ID" value="PTW61040.1"/>
    <property type="molecule type" value="Genomic_DNA"/>
</dbReference>
<proteinExistence type="inferred from homology"/>
<dbReference type="AlphaFoldDB" id="A0A2T5VBB5"/>
<dbReference type="PRINTS" id="PR00039">
    <property type="entry name" value="HTHLYSR"/>
</dbReference>
<feature type="domain" description="HTH lysR-type" evidence="6">
    <location>
        <begin position="23"/>
        <end position="80"/>
    </location>
</feature>
<dbReference type="SUPFAM" id="SSF46785">
    <property type="entry name" value="Winged helix' DNA-binding domain"/>
    <property type="match status" value="1"/>
</dbReference>
<accession>A0A2T5VBB5</accession>
<sequence length="336" mass="36970">MDRHRPAAVRSRNGSAGANADVLNIRQLRYFIAIAEARSLSAAAQKIGVAQPSLSQHLVNMEEELGVRLVDRSPRGSTLTPEGRVLLRHAYDICNSLERCISEIRDLGQVVQGTVRFGMPPSVSMVMSVPLAETVRIELPLVRLRVSEAMSGFIKTWIDDETVEIGFLYDLQGVEHFHATHVLNEHLYFFSAPDAWPLSTPPGAPVRMHDLEGLEMVLPGEPHGLRRIVEVYAAKSGVSLNVVTELDAMTQIKELVARGSGYTIFAPAAAHDFVMARRLVKAPVIDPVISRPVYLVRNPATAMTRACAEVEKITISVARDMVQRGVWEGELVIADP</sequence>
<dbReference type="InterPro" id="IPR005119">
    <property type="entry name" value="LysR_subst-bd"/>
</dbReference>
<evidence type="ECO:0000313" key="7">
    <source>
        <dbReference type="EMBL" id="PTW61040.1"/>
    </source>
</evidence>
<evidence type="ECO:0000256" key="4">
    <source>
        <dbReference type="ARBA" id="ARBA00023159"/>
    </source>
</evidence>
<name>A0A2T5VBB5_9HYPH</name>
<evidence type="ECO:0000256" key="3">
    <source>
        <dbReference type="ARBA" id="ARBA00023125"/>
    </source>
</evidence>
<dbReference type="GO" id="GO:0003677">
    <property type="term" value="F:DNA binding"/>
    <property type="evidence" value="ECO:0007669"/>
    <property type="project" value="UniProtKB-KW"/>
</dbReference>
<organism evidence="7 8">
    <name type="scientific">Breoghania corrubedonensis</name>
    <dbReference type="NCBI Taxonomy" id="665038"/>
    <lineage>
        <taxon>Bacteria</taxon>
        <taxon>Pseudomonadati</taxon>
        <taxon>Pseudomonadota</taxon>
        <taxon>Alphaproteobacteria</taxon>
        <taxon>Hyphomicrobiales</taxon>
        <taxon>Stappiaceae</taxon>
        <taxon>Breoghania</taxon>
    </lineage>
</organism>
<dbReference type="InterPro" id="IPR036388">
    <property type="entry name" value="WH-like_DNA-bd_sf"/>
</dbReference>
<reference evidence="7 8" key="1">
    <citation type="submission" date="2018-04" db="EMBL/GenBank/DDBJ databases">
        <title>Genomic Encyclopedia of Archaeal and Bacterial Type Strains, Phase II (KMG-II): from individual species to whole genera.</title>
        <authorList>
            <person name="Goeker M."/>
        </authorList>
    </citation>
    <scope>NUCLEOTIDE SEQUENCE [LARGE SCALE GENOMIC DNA]</scope>
    <source>
        <strain evidence="7 8">DSM 23382</strain>
    </source>
</reference>
<dbReference type="GO" id="GO:2000142">
    <property type="term" value="P:regulation of DNA-templated transcription initiation"/>
    <property type="evidence" value="ECO:0007669"/>
    <property type="project" value="TreeGrafter"/>
</dbReference>
<evidence type="ECO:0000256" key="1">
    <source>
        <dbReference type="ARBA" id="ARBA00009437"/>
    </source>
</evidence>
<evidence type="ECO:0000313" key="8">
    <source>
        <dbReference type="Proteomes" id="UP000244081"/>
    </source>
</evidence>
<keyword evidence="4" id="KW-0010">Activator</keyword>
<comment type="similarity">
    <text evidence="1">Belongs to the LysR transcriptional regulatory family.</text>
</comment>
<dbReference type="InterPro" id="IPR036390">
    <property type="entry name" value="WH_DNA-bd_sf"/>
</dbReference>
<keyword evidence="5" id="KW-0804">Transcription</keyword>
<comment type="caution">
    <text evidence="7">The sequence shown here is derived from an EMBL/GenBank/DDBJ whole genome shotgun (WGS) entry which is preliminary data.</text>
</comment>
<dbReference type="SUPFAM" id="SSF53850">
    <property type="entry name" value="Periplasmic binding protein-like II"/>
    <property type="match status" value="1"/>
</dbReference>
<dbReference type="Gene3D" id="1.10.10.10">
    <property type="entry name" value="Winged helix-like DNA-binding domain superfamily/Winged helix DNA-binding domain"/>
    <property type="match status" value="1"/>
</dbReference>